<feature type="transmembrane region" description="Helical" evidence="1">
    <location>
        <begin position="21"/>
        <end position="38"/>
    </location>
</feature>
<accession>A0A6G9GXJ5</accession>
<feature type="domain" description="Low molecular weight protein antigen 6 PH" evidence="2">
    <location>
        <begin position="69"/>
        <end position="136"/>
    </location>
</feature>
<dbReference type="EMBL" id="CP050177">
    <property type="protein sequence ID" value="QIQ03003.1"/>
    <property type="molecule type" value="Genomic_DNA"/>
</dbReference>
<keyword evidence="4" id="KW-1185">Reference proteome</keyword>
<organism evidence="3 4">
    <name type="scientific">Streptomyces liangshanensis</name>
    <dbReference type="NCBI Taxonomy" id="2717324"/>
    <lineage>
        <taxon>Bacteria</taxon>
        <taxon>Bacillati</taxon>
        <taxon>Actinomycetota</taxon>
        <taxon>Actinomycetes</taxon>
        <taxon>Kitasatosporales</taxon>
        <taxon>Streptomycetaceae</taxon>
        <taxon>Streptomyces</taxon>
    </lineage>
</organism>
<dbReference type="RefSeq" id="WP_167028086.1">
    <property type="nucleotide sequence ID" value="NZ_CP050177.1"/>
</dbReference>
<dbReference type="KEGG" id="slia:HA039_12295"/>
<reference evidence="3 4" key="1">
    <citation type="submission" date="2020-03" db="EMBL/GenBank/DDBJ databases">
        <title>A novel species.</title>
        <authorList>
            <person name="Gao J."/>
        </authorList>
    </citation>
    <scope>NUCLEOTIDE SEQUENCE [LARGE SCALE GENOMIC DNA]</scope>
    <source>
        <strain evidence="3 4">QMT-12</strain>
    </source>
</reference>
<keyword evidence="1" id="KW-0812">Transmembrane</keyword>
<dbReference type="Pfam" id="PF10756">
    <property type="entry name" value="bPH_6"/>
    <property type="match status" value="1"/>
</dbReference>
<dbReference type="AlphaFoldDB" id="A0A6G9GXJ5"/>
<name>A0A6G9GXJ5_9ACTN</name>
<keyword evidence="1" id="KW-1133">Transmembrane helix</keyword>
<keyword evidence="1" id="KW-0472">Membrane</keyword>
<sequence>MTSTDQPSEPTYADRVYRSGGGVAGGVMLLLLSVWLGGDALINGTGRTPWLALAGLLLVVPLVIAFTLRPAVFAGEDRLRVRNPFRLITVPWAAVRDIRAGYSAEVFTEGGGKFQLWAVPVSLRQRKRVARRQARSAHDDPHGVTSVSADVNDTKARMAQADQTVVELRELAERGGTRASAQGEAVARWAYEVIAPALAGLVVLIVLLATG</sequence>
<dbReference type="Proteomes" id="UP000501179">
    <property type="component" value="Chromosome"/>
</dbReference>
<evidence type="ECO:0000313" key="4">
    <source>
        <dbReference type="Proteomes" id="UP000501179"/>
    </source>
</evidence>
<dbReference type="InterPro" id="IPR019692">
    <property type="entry name" value="CFP-6_PH"/>
</dbReference>
<gene>
    <name evidence="3" type="ORF">HA039_12295</name>
</gene>
<feature type="transmembrane region" description="Helical" evidence="1">
    <location>
        <begin position="189"/>
        <end position="209"/>
    </location>
</feature>
<feature type="transmembrane region" description="Helical" evidence="1">
    <location>
        <begin position="50"/>
        <end position="72"/>
    </location>
</feature>
<proteinExistence type="predicted"/>
<evidence type="ECO:0000259" key="2">
    <source>
        <dbReference type="Pfam" id="PF10756"/>
    </source>
</evidence>
<protein>
    <submittedName>
        <fullName evidence="3">PH domain-containing protein</fullName>
    </submittedName>
</protein>
<evidence type="ECO:0000313" key="3">
    <source>
        <dbReference type="EMBL" id="QIQ03003.1"/>
    </source>
</evidence>
<evidence type="ECO:0000256" key="1">
    <source>
        <dbReference type="SAM" id="Phobius"/>
    </source>
</evidence>